<dbReference type="AlphaFoldDB" id="A0A328ZIF0"/>
<dbReference type="Gene3D" id="3.30.1540.10">
    <property type="entry name" value="formyl-coa transferase, domain 3"/>
    <property type="match status" value="1"/>
</dbReference>
<dbReference type="Gene3D" id="3.40.50.10540">
    <property type="entry name" value="Crotonobetainyl-coa:carnitine coa-transferase, domain 1"/>
    <property type="match status" value="1"/>
</dbReference>
<protein>
    <submittedName>
        <fullName evidence="1">Crotonobetainyl-CoA:carnitine CoA-transferase CaiB-like acyl-CoA transferase</fullName>
    </submittedName>
</protein>
<reference evidence="1 2" key="1">
    <citation type="submission" date="2018-06" db="EMBL/GenBank/DDBJ databases">
        <title>Genomic Encyclopedia of Archaeal and Bacterial Type Strains, Phase II (KMG-II): from individual species to whole genera.</title>
        <authorList>
            <person name="Goeker M."/>
        </authorList>
    </citation>
    <scope>NUCLEOTIDE SEQUENCE [LARGE SCALE GENOMIC DNA]</scope>
    <source>
        <strain evidence="1 2">CFPB 3232</strain>
    </source>
</reference>
<dbReference type="Proteomes" id="UP000248856">
    <property type="component" value="Unassembled WGS sequence"/>
</dbReference>
<evidence type="ECO:0000313" key="1">
    <source>
        <dbReference type="EMBL" id="RAR82577.1"/>
    </source>
</evidence>
<dbReference type="InterPro" id="IPR044855">
    <property type="entry name" value="CoA-Trfase_III_dom3_sf"/>
</dbReference>
<dbReference type="GO" id="GO:0016740">
    <property type="term" value="F:transferase activity"/>
    <property type="evidence" value="ECO:0007669"/>
    <property type="project" value="UniProtKB-KW"/>
</dbReference>
<gene>
    <name evidence="1" type="ORF">AX018_101729</name>
</gene>
<dbReference type="Pfam" id="PF02515">
    <property type="entry name" value="CoA_transf_3"/>
    <property type="match status" value="1"/>
</dbReference>
<evidence type="ECO:0000313" key="2">
    <source>
        <dbReference type="Proteomes" id="UP000248856"/>
    </source>
</evidence>
<sequence length="294" mass="30532">MSPSPAPALPHARILSVALNLPGPAALARCRDWGAACTKLEPPAPQGMASADPMARYCPRAYAELHEGIRVVRADLKSPAGQALLHAELAATDVLITSFRPSALRKLGLEWSALQARHPALSLVRIVGAPGAGAEEPGHDLTYQAAAGLLPAGTTLPATLHADMAGALQASEAVLRALLARQATGAGSLQEVALAEAAHWLARPRAWGLTQPSGDVGGAHAGYRVYACADGRAAVAALEPYFMARLCAAAGLPADADPRAAPTHSGIAAFFQPRRRADLEAWALREDLPVHLLD</sequence>
<accession>A0A328ZIF0</accession>
<dbReference type="InterPro" id="IPR050509">
    <property type="entry name" value="CoA-transferase_III"/>
</dbReference>
<dbReference type="OrthoDB" id="9797653at2"/>
<keyword evidence="2" id="KW-1185">Reference proteome</keyword>
<name>A0A328ZIF0_9BURK</name>
<keyword evidence="1" id="KW-0808">Transferase</keyword>
<dbReference type="InterPro" id="IPR003673">
    <property type="entry name" value="CoA-Trfase_fam_III"/>
</dbReference>
<organism evidence="1 2">
    <name type="scientific">Paracidovorax anthurii</name>
    <dbReference type="NCBI Taxonomy" id="78229"/>
    <lineage>
        <taxon>Bacteria</taxon>
        <taxon>Pseudomonadati</taxon>
        <taxon>Pseudomonadota</taxon>
        <taxon>Betaproteobacteria</taxon>
        <taxon>Burkholderiales</taxon>
        <taxon>Comamonadaceae</taxon>
        <taxon>Paracidovorax</taxon>
    </lineage>
</organism>
<proteinExistence type="predicted"/>
<dbReference type="EMBL" id="QLTA01000017">
    <property type="protein sequence ID" value="RAR82577.1"/>
    <property type="molecule type" value="Genomic_DNA"/>
</dbReference>
<dbReference type="SUPFAM" id="SSF89796">
    <property type="entry name" value="CoA-transferase family III (CaiB/BaiF)"/>
    <property type="match status" value="1"/>
</dbReference>
<dbReference type="RefSeq" id="WP_111877246.1">
    <property type="nucleotide sequence ID" value="NZ_CBCSGC010000020.1"/>
</dbReference>
<dbReference type="PANTHER" id="PTHR48228">
    <property type="entry name" value="SUCCINYL-COA--D-CITRAMALATE COA-TRANSFERASE"/>
    <property type="match status" value="1"/>
</dbReference>
<comment type="caution">
    <text evidence="1">The sequence shown here is derived from an EMBL/GenBank/DDBJ whole genome shotgun (WGS) entry which is preliminary data.</text>
</comment>
<dbReference type="PANTHER" id="PTHR48228:SF5">
    <property type="entry name" value="ALPHA-METHYLACYL-COA RACEMASE"/>
    <property type="match status" value="1"/>
</dbReference>
<dbReference type="InterPro" id="IPR023606">
    <property type="entry name" value="CoA-Trfase_III_dom_1_sf"/>
</dbReference>